<protein>
    <submittedName>
        <fullName evidence="2">Uncharacterized protein</fullName>
    </submittedName>
</protein>
<proteinExistence type="predicted"/>
<dbReference type="Proteomes" id="UP000270342">
    <property type="component" value="Unassembled WGS sequence"/>
</dbReference>
<evidence type="ECO:0000313" key="3">
    <source>
        <dbReference type="Proteomes" id="UP000270342"/>
    </source>
</evidence>
<gene>
    <name evidence="2" type="ORF">D7S86_27950</name>
</gene>
<feature type="region of interest" description="Disordered" evidence="1">
    <location>
        <begin position="122"/>
        <end position="141"/>
    </location>
</feature>
<evidence type="ECO:0000313" key="2">
    <source>
        <dbReference type="EMBL" id="RKP44247.1"/>
    </source>
</evidence>
<reference evidence="2 3" key="1">
    <citation type="submission" date="2018-10" db="EMBL/GenBank/DDBJ databases">
        <title>Robbsia sp. DHC34, isolated from soil.</title>
        <authorList>
            <person name="Gao Z.-H."/>
            <person name="Qiu L.-H."/>
        </authorList>
    </citation>
    <scope>NUCLEOTIDE SEQUENCE [LARGE SCALE GENOMIC DNA]</scope>
    <source>
        <strain evidence="2 3">DHC34</strain>
    </source>
</reference>
<feature type="compositionally biased region" description="Acidic residues" evidence="1">
    <location>
        <begin position="131"/>
        <end position="141"/>
    </location>
</feature>
<comment type="caution">
    <text evidence="2">The sequence shown here is derived from an EMBL/GenBank/DDBJ whole genome shotgun (WGS) entry which is preliminary data.</text>
</comment>
<accession>A0A494X0L0</accession>
<keyword evidence="3" id="KW-1185">Reference proteome</keyword>
<name>A0A494X0L0_9BURK</name>
<organism evidence="2 3">
    <name type="scientific">Pararobbsia silviterrae</name>
    <dbReference type="NCBI Taxonomy" id="1792498"/>
    <lineage>
        <taxon>Bacteria</taxon>
        <taxon>Pseudomonadati</taxon>
        <taxon>Pseudomonadota</taxon>
        <taxon>Betaproteobacteria</taxon>
        <taxon>Burkholderiales</taxon>
        <taxon>Burkholderiaceae</taxon>
        <taxon>Pararobbsia</taxon>
    </lineage>
</organism>
<sequence>MHSNQNVLIEHPALRELVDTLADLFPQTAEVWQVGSEAGPGLFFNWRTDGSRDCAGNLNWGVLFRFTAQALDRLSALDTRGRDRIHAALRAQAQSLRFSYDGPVTRSLFVIDVPRTLSDLGYNTRPHDASAEEDDADRISG</sequence>
<evidence type="ECO:0000256" key="1">
    <source>
        <dbReference type="SAM" id="MobiDB-lite"/>
    </source>
</evidence>
<dbReference type="AlphaFoldDB" id="A0A494X0L0"/>
<dbReference type="EMBL" id="RBZU01000021">
    <property type="protein sequence ID" value="RKP44247.1"/>
    <property type="molecule type" value="Genomic_DNA"/>
</dbReference>